<dbReference type="AlphaFoldDB" id="A0A0F9G2W5"/>
<dbReference type="Pfam" id="PF13481">
    <property type="entry name" value="AAA_25"/>
    <property type="match status" value="1"/>
</dbReference>
<organism evidence="1">
    <name type="scientific">marine sediment metagenome</name>
    <dbReference type="NCBI Taxonomy" id="412755"/>
    <lineage>
        <taxon>unclassified sequences</taxon>
        <taxon>metagenomes</taxon>
        <taxon>ecological metagenomes</taxon>
    </lineage>
</organism>
<gene>
    <name evidence="1" type="ORF">LCGC14_1878850</name>
</gene>
<proteinExistence type="predicted"/>
<protein>
    <submittedName>
        <fullName evidence="1">Uncharacterized protein</fullName>
    </submittedName>
</protein>
<dbReference type="Gene3D" id="3.40.50.300">
    <property type="entry name" value="P-loop containing nucleotide triphosphate hydrolases"/>
    <property type="match status" value="1"/>
</dbReference>
<reference evidence="1" key="1">
    <citation type="journal article" date="2015" name="Nature">
        <title>Complex archaea that bridge the gap between prokaryotes and eukaryotes.</title>
        <authorList>
            <person name="Spang A."/>
            <person name="Saw J.H."/>
            <person name="Jorgensen S.L."/>
            <person name="Zaremba-Niedzwiedzka K."/>
            <person name="Martijn J."/>
            <person name="Lind A.E."/>
            <person name="van Eijk R."/>
            <person name="Schleper C."/>
            <person name="Guy L."/>
            <person name="Ettema T.J."/>
        </authorList>
    </citation>
    <scope>NUCLEOTIDE SEQUENCE</scope>
</reference>
<dbReference type="InterPro" id="IPR027417">
    <property type="entry name" value="P-loop_NTPase"/>
</dbReference>
<evidence type="ECO:0000313" key="1">
    <source>
        <dbReference type="EMBL" id="KKL93018.1"/>
    </source>
</evidence>
<name>A0A0F9G2W5_9ZZZZ</name>
<accession>A0A0F9G2W5</accession>
<comment type="caution">
    <text evidence="1">The sequence shown here is derived from an EMBL/GenBank/DDBJ whole genome shotgun (WGS) entry which is preliminary data.</text>
</comment>
<dbReference type="EMBL" id="LAZR01019307">
    <property type="protein sequence ID" value="KKL93018.1"/>
    <property type="molecule type" value="Genomic_DNA"/>
</dbReference>
<sequence>MTWIVSETGVSNTRNLRTGEVFTYAADEIRSERTGIHARVSITLGKTVLAYDLFNVDRHKERVSLANAASGRVNGSVAQNYYAELYGAEEERDKHKPDPIRLDLDAFCGLIWAKWCGRFEAELLGGDLDTPPPPFMLSPYILEESGTILFAPGGSGKSYVALLMAVSVDAGCSDLWKVRQQPVLFVNLERSARSVLRRLGLVNAALAQDATRRLRFINARGHTLSSIMDQISAIVAAEHIGLVVIDSISRGGYGDLNENKAANLAMDELNSACPTWLAIAHQAWESQNAKSEKTPHPFGSVAFQDASDITVQIRSEVTENKTLGVGLVMRKANDIAKADLQVWALEFDYNGLVLVRPAEDKEFTTVEAGRPQTVADRIEELLGEIHGLSRGDIAAEITKRGYTILENTVGTHLNTMKGQGKVVLYSDLWFLPSRE</sequence>
<dbReference type="SUPFAM" id="SSF52540">
    <property type="entry name" value="P-loop containing nucleoside triphosphate hydrolases"/>
    <property type="match status" value="1"/>
</dbReference>